<evidence type="ECO:0000313" key="2">
    <source>
        <dbReference type="EMBL" id="REC71915.1"/>
    </source>
</evidence>
<evidence type="ECO:0000259" key="1">
    <source>
        <dbReference type="Pfam" id="PF05050"/>
    </source>
</evidence>
<dbReference type="GO" id="GO:0008171">
    <property type="term" value="F:O-methyltransferase activity"/>
    <property type="evidence" value="ECO:0007669"/>
    <property type="project" value="TreeGrafter"/>
</dbReference>
<dbReference type="AlphaFoldDB" id="A0A3D9D1M9"/>
<feature type="domain" description="Methyltransferase FkbM" evidence="1">
    <location>
        <begin position="38"/>
        <end position="189"/>
    </location>
</feature>
<gene>
    <name evidence="2" type="ORF">DRF58_04580</name>
</gene>
<name>A0A3D9D1M9_9FLAO</name>
<dbReference type="PANTHER" id="PTHR36973:SF4">
    <property type="entry name" value="NODULATION PROTEIN"/>
    <property type="match status" value="1"/>
</dbReference>
<dbReference type="SUPFAM" id="SSF53335">
    <property type="entry name" value="S-adenosyl-L-methionine-dependent methyltransferases"/>
    <property type="match status" value="1"/>
</dbReference>
<dbReference type="InterPro" id="IPR029063">
    <property type="entry name" value="SAM-dependent_MTases_sf"/>
</dbReference>
<dbReference type="RefSeq" id="WP_116033395.1">
    <property type="nucleotide sequence ID" value="NZ_JBHLVV010000029.1"/>
</dbReference>
<dbReference type="InterPro" id="IPR006342">
    <property type="entry name" value="FkbM_mtfrase"/>
</dbReference>
<protein>
    <recommendedName>
        <fullName evidence="1">Methyltransferase FkbM domain-containing protein</fullName>
    </recommendedName>
</protein>
<dbReference type="PANTHER" id="PTHR36973">
    <property type="entry name" value="SLL1456 PROTEIN-RELATED"/>
    <property type="match status" value="1"/>
</dbReference>
<dbReference type="Gene3D" id="3.40.50.150">
    <property type="entry name" value="Vaccinia Virus protein VP39"/>
    <property type="match status" value="1"/>
</dbReference>
<proteinExistence type="predicted"/>
<keyword evidence="3" id="KW-1185">Reference proteome</keyword>
<accession>A0A3D9D1M9</accession>
<dbReference type="Proteomes" id="UP000256326">
    <property type="component" value="Unassembled WGS sequence"/>
</dbReference>
<dbReference type="EMBL" id="QNUG01000007">
    <property type="protein sequence ID" value="REC71915.1"/>
    <property type="molecule type" value="Genomic_DNA"/>
</dbReference>
<comment type="caution">
    <text evidence="2">The sequence shown here is derived from an EMBL/GenBank/DDBJ whole genome shotgun (WGS) entry which is preliminary data.</text>
</comment>
<dbReference type="Pfam" id="PF05050">
    <property type="entry name" value="Methyltransf_21"/>
    <property type="match status" value="1"/>
</dbReference>
<organism evidence="2 3">
    <name type="scientific">Epilithonimonas hispanica</name>
    <dbReference type="NCBI Taxonomy" id="358687"/>
    <lineage>
        <taxon>Bacteria</taxon>
        <taxon>Pseudomonadati</taxon>
        <taxon>Bacteroidota</taxon>
        <taxon>Flavobacteriia</taxon>
        <taxon>Flavobacteriales</taxon>
        <taxon>Weeksellaceae</taxon>
        <taxon>Chryseobacterium group</taxon>
        <taxon>Epilithonimonas</taxon>
    </lineage>
</organism>
<evidence type="ECO:0000313" key="3">
    <source>
        <dbReference type="Proteomes" id="UP000256326"/>
    </source>
</evidence>
<sequence>MLLSLPYLKKMYPNFPTKILHLGAHLAEEAEEYSANDITDVIWVEGNSKLVDGLKTKLQNYPINSQIYNIMISEKDKEEIIFNITDFDQSSSILEPALTQKLHKTKIVETQKIVGRRLDSYFLENSIVLNDYRLMVIDLQGYELYAIKSLGKLLNNFDFIMAEINLKELYKNCTLLRDLDVFLANHGFVRKETFVNENFWGDALYVRTNITGFSFVSNILNKFNIQYYNFISSRKHFHRALKSFAYTIYYKIKS</sequence>
<dbReference type="OrthoDB" id="292760at2"/>
<dbReference type="InterPro" id="IPR053188">
    <property type="entry name" value="FkbM_Methyltransferase"/>
</dbReference>
<reference evidence="2 3" key="1">
    <citation type="journal article" date="2006" name="Int. J. Syst. Evol. Microbiol.">
        <title>Chryseobacterium hispanicum sp. nov., isolated from the drinking water distribution system of Sevilla, Spain.</title>
        <authorList>
            <person name="Gallego V."/>
            <person name="Garcia M.T."/>
            <person name="Ventosa A."/>
        </authorList>
    </citation>
    <scope>NUCLEOTIDE SEQUENCE [LARGE SCALE GENOMIC DNA]</scope>
    <source>
        <strain evidence="2 3">KCTC 22104</strain>
    </source>
</reference>